<keyword evidence="1" id="KW-0175">Coiled coil</keyword>
<name>A0A9P1N7Z1_9PELO</name>
<evidence type="ECO:0000313" key="2">
    <source>
        <dbReference type="EMBL" id="CAI5451122.1"/>
    </source>
</evidence>
<keyword evidence="3" id="KW-1185">Reference proteome</keyword>
<dbReference type="OrthoDB" id="5863498at2759"/>
<accession>A0A9P1N7Z1</accession>
<gene>
    <name evidence="2" type="ORF">CAMP_LOCUS13759</name>
</gene>
<proteinExistence type="predicted"/>
<sequence length="1064" mass="125128">MDNLPDIKRRLKVGNLVVQSEAFQQLIKLLNHKEAADLFFDFIFETKIISDDWILRIIHELVISNALKTDQIWDESIIRTSENTKKTDFFHVGIVEICQPKYRDFLKYVQRLHSKPIFETEDIQDKFPKYCKLSKLGGEKLKRKPKNRLEVLKNCQISRLIEDDLEGLNEFNLLDLLQNRPDIVKNANFTKKLNNFFIPTVLEIVQSKLFNPADLDILKKSIIESQKSLKSFDHEKEFAQFMSRFPEERRNIRNLWILLSILPRNPEEITKRILEVVETQKETAYTVIIYFISLFGKPYFKIDRKLVIDVLTGLAVDLISLEPVIRFLCAVSNMQIPEKINVYQSLTVLMKKYPKCYEFVSPLCKTFDKSESLELFKAKLELAKECCISNDNCDEILSTLSKLLKEEDVRLASTIDIVSELCANNVLELKNTRKQLSKKIGSCTEIVTLAYCRLLAVGAIPDKEETDENNLELRLEIISELLQLTKSDNVSIANEAWKSLQKYDLQEIPKFEFPKNLQSPEVLRPWIQIELDQFPRPFFAENWQISPEFSSLDVWAAEVSRSNVHWFAENTIPMIPILMELANNGDKSAVGIKYLKLCLAKIFPITSLDQLEIRQKSWKSAISSIFLEMFEKSKNLIQSRNDICLILSNFTFDKPDNSDVLLILIALSEVFELEIRKHGILKKDDWNNKVWNWLDDENLQDSIFKNPLKTEEFVKEYCRERLLNPQEEEYYEESEEETETYSKNIKELEKLWKTSENRKEIYENLSTKSRKTWKTRKYLELEKLKGSMFLEVLQNFETNWIDCFVGLKREDNRPLPPLDWLNIMEKLPNKKKLKFACQERIYDRKIFQGLENAEILEIIDYDLTFLPPSLSQNIIEKYLDITENPDFSQNHYDFSKVLSKKKPNIRDFSSFYDPIWLKIDGFEGKKNVDLESFKNSGFLEIYMLAITVDFAKFADFLVFEYSKMKKDTENQEKLISLFYAFVLSKSPNKFFIRDYCYDCSNFENILEEVSSRPTLFKFFVEVLENPGVPEKSKNFIKDFTNFWISKDPTKINLLSENSLDYLLE</sequence>
<dbReference type="EMBL" id="CANHGI010000005">
    <property type="protein sequence ID" value="CAI5451122.1"/>
    <property type="molecule type" value="Genomic_DNA"/>
</dbReference>
<evidence type="ECO:0000313" key="3">
    <source>
        <dbReference type="Proteomes" id="UP001152747"/>
    </source>
</evidence>
<dbReference type="Proteomes" id="UP001152747">
    <property type="component" value="Unassembled WGS sequence"/>
</dbReference>
<dbReference type="AlphaFoldDB" id="A0A9P1N7Z1"/>
<comment type="caution">
    <text evidence="2">The sequence shown here is derived from an EMBL/GenBank/DDBJ whole genome shotgun (WGS) entry which is preliminary data.</text>
</comment>
<feature type="coiled-coil region" evidence="1">
    <location>
        <begin position="731"/>
        <end position="765"/>
    </location>
</feature>
<evidence type="ECO:0000256" key="1">
    <source>
        <dbReference type="SAM" id="Coils"/>
    </source>
</evidence>
<organism evidence="2 3">
    <name type="scientific">Caenorhabditis angaria</name>
    <dbReference type="NCBI Taxonomy" id="860376"/>
    <lineage>
        <taxon>Eukaryota</taxon>
        <taxon>Metazoa</taxon>
        <taxon>Ecdysozoa</taxon>
        <taxon>Nematoda</taxon>
        <taxon>Chromadorea</taxon>
        <taxon>Rhabditida</taxon>
        <taxon>Rhabditina</taxon>
        <taxon>Rhabditomorpha</taxon>
        <taxon>Rhabditoidea</taxon>
        <taxon>Rhabditidae</taxon>
        <taxon>Peloderinae</taxon>
        <taxon>Caenorhabditis</taxon>
    </lineage>
</organism>
<protein>
    <submittedName>
        <fullName evidence="2">Uncharacterized protein</fullName>
    </submittedName>
</protein>
<reference evidence="2" key="1">
    <citation type="submission" date="2022-11" db="EMBL/GenBank/DDBJ databases">
        <authorList>
            <person name="Kikuchi T."/>
        </authorList>
    </citation>
    <scope>NUCLEOTIDE SEQUENCE</scope>
    <source>
        <strain evidence="2">PS1010</strain>
    </source>
</reference>